<proteinExistence type="predicted"/>
<sequence length="149" mass="17330">MRYEDLIWIPGNVPSSKNGKVWTGKFFVVNKTVASYYRDSRKYYALHKVRFKKLLEGRTKPIVLILHFIRGSKHKWDFDNACNTILDGIKQNKDKTRDYAWIEDDSTDYLIPAPLAINGQLWSYDKENPGVWIGVLDAVEYANRCGIVK</sequence>
<name>A0A6J5MBK4_9CAUD</name>
<accession>A0A6J5MBK4</accession>
<protein>
    <submittedName>
        <fullName evidence="1">Uncharacterized protein</fullName>
    </submittedName>
</protein>
<dbReference type="GO" id="GO:0000287">
    <property type="term" value="F:magnesium ion binding"/>
    <property type="evidence" value="ECO:0007669"/>
    <property type="project" value="InterPro"/>
</dbReference>
<dbReference type="GO" id="GO:0006310">
    <property type="term" value="P:DNA recombination"/>
    <property type="evidence" value="ECO:0007669"/>
    <property type="project" value="InterPro"/>
</dbReference>
<dbReference type="EMBL" id="LR796427">
    <property type="protein sequence ID" value="CAB4143988.1"/>
    <property type="molecule type" value="Genomic_DNA"/>
</dbReference>
<evidence type="ECO:0000313" key="1">
    <source>
        <dbReference type="EMBL" id="CAB4143988.1"/>
    </source>
</evidence>
<gene>
    <name evidence="1" type="ORF">UFOVP455_15</name>
</gene>
<reference evidence="1" key="1">
    <citation type="submission" date="2020-04" db="EMBL/GenBank/DDBJ databases">
        <authorList>
            <person name="Chiriac C."/>
            <person name="Salcher M."/>
            <person name="Ghai R."/>
            <person name="Kavagutti S V."/>
        </authorList>
    </citation>
    <scope>NUCLEOTIDE SEQUENCE</scope>
</reference>
<dbReference type="SUPFAM" id="SSF103084">
    <property type="entry name" value="Holliday junction resolvase RusA"/>
    <property type="match status" value="1"/>
</dbReference>
<dbReference type="GO" id="GO:0006281">
    <property type="term" value="P:DNA repair"/>
    <property type="evidence" value="ECO:0007669"/>
    <property type="project" value="InterPro"/>
</dbReference>
<dbReference type="InterPro" id="IPR036614">
    <property type="entry name" value="RusA-like_sf"/>
</dbReference>
<organism evidence="1">
    <name type="scientific">uncultured Caudovirales phage</name>
    <dbReference type="NCBI Taxonomy" id="2100421"/>
    <lineage>
        <taxon>Viruses</taxon>
        <taxon>Duplodnaviria</taxon>
        <taxon>Heunggongvirae</taxon>
        <taxon>Uroviricota</taxon>
        <taxon>Caudoviricetes</taxon>
        <taxon>Peduoviridae</taxon>
        <taxon>Maltschvirus</taxon>
        <taxon>Maltschvirus maltsch</taxon>
    </lineage>
</organism>